<dbReference type="PIRSF" id="PIRSF037724">
    <property type="entry name" value="TF_HTH_MJ1545_prd"/>
    <property type="match status" value="1"/>
</dbReference>
<feature type="domain" description="HTH cro/C1-type" evidence="1">
    <location>
        <begin position="24"/>
        <end position="66"/>
    </location>
</feature>
<dbReference type="InterPro" id="IPR001387">
    <property type="entry name" value="Cro/C1-type_HTH"/>
</dbReference>
<protein>
    <submittedName>
        <fullName evidence="2">Putative transcriptional regulator</fullName>
    </submittedName>
</protein>
<dbReference type="GeneID" id="24796138"/>
<dbReference type="SUPFAM" id="SSF47413">
    <property type="entry name" value="lambda repressor-like DNA-binding domains"/>
    <property type="match status" value="1"/>
</dbReference>
<dbReference type="AlphaFoldDB" id="A0A075WHC8"/>
<dbReference type="RefSeq" id="WP_010879901.1">
    <property type="nucleotide sequence ID" value="NZ_CP006577.1"/>
</dbReference>
<dbReference type="EMBL" id="CP006577">
    <property type="protein sequence ID" value="AIG99381.1"/>
    <property type="molecule type" value="Genomic_DNA"/>
</dbReference>
<dbReference type="SMART" id="SM00530">
    <property type="entry name" value="HTH_XRE"/>
    <property type="match status" value="1"/>
</dbReference>
<reference evidence="2 3" key="1">
    <citation type="submission" date="2013-07" db="EMBL/GenBank/DDBJ databases">
        <title>Genome of Archaeoglobus fulgidus.</title>
        <authorList>
            <person name="Fiebig A."/>
            <person name="Birkeland N.-K."/>
        </authorList>
    </citation>
    <scope>NUCLEOTIDE SEQUENCE [LARGE SCALE GENOMIC DNA]</scope>
    <source>
        <strain evidence="2 3">DSM 8774</strain>
    </source>
</reference>
<evidence type="ECO:0000313" key="2">
    <source>
        <dbReference type="EMBL" id="AIG99381.1"/>
    </source>
</evidence>
<dbReference type="KEGG" id="afg:AFULGI_00026790"/>
<dbReference type="Gene3D" id="1.10.260.40">
    <property type="entry name" value="lambda repressor-like DNA-binding domains"/>
    <property type="match status" value="1"/>
</dbReference>
<dbReference type="SMR" id="A0A075WHC8"/>
<dbReference type="Proteomes" id="UP000028501">
    <property type="component" value="Chromosome"/>
</dbReference>
<name>A0A075WHC8_ARCFL</name>
<dbReference type="InterPro" id="IPR017271">
    <property type="entry name" value="Tscrpt_reg_HTH_MJ1545_prd"/>
</dbReference>
<dbReference type="PROSITE" id="PS50943">
    <property type="entry name" value="HTH_CROC1"/>
    <property type="match status" value="1"/>
</dbReference>
<proteinExistence type="predicted"/>
<evidence type="ECO:0000259" key="1">
    <source>
        <dbReference type="PROSITE" id="PS50943"/>
    </source>
</evidence>
<dbReference type="HOGENOM" id="CLU_077869_0_0_2"/>
<gene>
    <name evidence="2" type="ORF">AFULGI_00026790</name>
</gene>
<accession>A0A075WHC8</accession>
<sequence>MEFRSVAERICGDIVLSENSGEALRKWRSIFNASQSDLARKLGISPSVISDYESGRRKPGTAFLKKFVCALIELDGERGYQVLSKYRYFLESDHKAVLDIAEYQKTAEPSEFCEVIEGKMLTHFDKAIHGHTVIDSINAILSLNAFDFYRLYGLTSERALIFTRVSTGRSPMVAVRVSNLKPSAVVLHGLEAERVDEMAKKIAEIERIPLVVTEIAIGEIVKRLRRKFA</sequence>
<dbReference type="Pfam" id="PF01381">
    <property type="entry name" value="HTH_3"/>
    <property type="match status" value="1"/>
</dbReference>
<dbReference type="GO" id="GO:0003677">
    <property type="term" value="F:DNA binding"/>
    <property type="evidence" value="ECO:0007669"/>
    <property type="project" value="InterPro"/>
</dbReference>
<organism evidence="2 3">
    <name type="scientific">Archaeoglobus fulgidus DSM 8774</name>
    <dbReference type="NCBI Taxonomy" id="1344584"/>
    <lineage>
        <taxon>Archaea</taxon>
        <taxon>Methanobacteriati</taxon>
        <taxon>Methanobacteriota</taxon>
        <taxon>Archaeoglobi</taxon>
        <taxon>Archaeoglobales</taxon>
        <taxon>Archaeoglobaceae</taxon>
        <taxon>Archaeoglobus</taxon>
    </lineage>
</organism>
<dbReference type="CDD" id="cd00093">
    <property type="entry name" value="HTH_XRE"/>
    <property type="match status" value="1"/>
</dbReference>
<evidence type="ECO:0000313" key="3">
    <source>
        <dbReference type="Proteomes" id="UP000028501"/>
    </source>
</evidence>
<dbReference type="InterPro" id="IPR010982">
    <property type="entry name" value="Lambda_DNA-bd_dom_sf"/>
</dbReference>